<comment type="caution">
    <text evidence="1">The sequence shown here is derived from an EMBL/GenBank/DDBJ whole genome shotgun (WGS) entry which is preliminary data.</text>
</comment>
<protein>
    <submittedName>
        <fullName evidence="1">Uncharacterized protein</fullName>
    </submittedName>
</protein>
<dbReference type="Proteomes" id="UP001154282">
    <property type="component" value="Unassembled WGS sequence"/>
</dbReference>
<organism evidence="1 2">
    <name type="scientific">Linum tenue</name>
    <dbReference type="NCBI Taxonomy" id="586396"/>
    <lineage>
        <taxon>Eukaryota</taxon>
        <taxon>Viridiplantae</taxon>
        <taxon>Streptophyta</taxon>
        <taxon>Embryophyta</taxon>
        <taxon>Tracheophyta</taxon>
        <taxon>Spermatophyta</taxon>
        <taxon>Magnoliopsida</taxon>
        <taxon>eudicotyledons</taxon>
        <taxon>Gunneridae</taxon>
        <taxon>Pentapetalae</taxon>
        <taxon>rosids</taxon>
        <taxon>fabids</taxon>
        <taxon>Malpighiales</taxon>
        <taxon>Linaceae</taxon>
        <taxon>Linum</taxon>
    </lineage>
</organism>
<evidence type="ECO:0000313" key="1">
    <source>
        <dbReference type="EMBL" id="CAI0462525.1"/>
    </source>
</evidence>
<accession>A0AAV0NVZ1</accession>
<reference evidence="1" key="1">
    <citation type="submission" date="2022-08" db="EMBL/GenBank/DDBJ databases">
        <authorList>
            <person name="Gutierrez-Valencia J."/>
        </authorList>
    </citation>
    <scope>NUCLEOTIDE SEQUENCE</scope>
</reference>
<keyword evidence="2" id="KW-1185">Reference proteome</keyword>
<evidence type="ECO:0000313" key="2">
    <source>
        <dbReference type="Proteomes" id="UP001154282"/>
    </source>
</evidence>
<dbReference type="EMBL" id="CAMGYJ010000008">
    <property type="protein sequence ID" value="CAI0462525.1"/>
    <property type="molecule type" value="Genomic_DNA"/>
</dbReference>
<proteinExistence type="predicted"/>
<name>A0AAV0NVZ1_9ROSI</name>
<dbReference type="AlphaFoldDB" id="A0AAV0NVZ1"/>
<gene>
    <name evidence="1" type="ORF">LITE_LOCUS35387</name>
</gene>
<sequence>MEQPPKSTHFGLRSLTSLWLNAFWSWWRRGSLWMAIPKIADMQHSKRCWNRRYQAVVLGEDPILKDGLRS</sequence>